<evidence type="ECO:0000313" key="2">
    <source>
        <dbReference type="EMBL" id="ELQ76014.1"/>
    </source>
</evidence>
<organism evidence="2 3">
    <name type="scientific">Trachipleistophora hominis</name>
    <name type="common">Microsporidian parasite</name>
    <dbReference type="NCBI Taxonomy" id="72359"/>
    <lineage>
        <taxon>Eukaryota</taxon>
        <taxon>Fungi</taxon>
        <taxon>Fungi incertae sedis</taxon>
        <taxon>Microsporidia</taxon>
        <taxon>Pleistophoridae</taxon>
        <taxon>Trachipleistophora</taxon>
    </lineage>
</organism>
<dbReference type="OMA" id="CEMTGND"/>
<protein>
    <submittedName>
        <fullName evidence="2">Uncharacterized protein</fullName>
    </submittedName>
</protein>
<feature type="compositionally biased region" description="Polar residues" evidence="1">
    <location>
        <begin position="330"/>
        <end position="343"/>
    </location>
</feature>
<sequence length="575" mass="66128">VLSACIRHSLFSYSRHTTQMNSHGAVCLVNAVHCRNFTNLHISDPVGAMADFPVDDIPRTIKRYINEPLYRNEPSFLHLFHVFYKQDDDINVIFLMYLKSIGKYHYFVYACLARHFLRINEPGKALFVLQEGILNDCIGKDRLMNIKCMIDSHDIDHDAHDDVLPASVRVFGREWIQIAVNYAAVDVVCSALERKAKDYLEKLSWVEESVWNVDELSGEELLGDGRDRKRRKSIVEMVCVGIEEDWKNERSIVEDNSGNDGEDVKECEMTGNDGEKDVKGCEMTGNDGEKDVKGCEMTGNDEEKDVKECKMTVDGDTVHDELKNGEKSAFGSQNENKPTTDGSTNVITPIKLFGEEYFCSPEDQNVESVDNVAMEKRSLFKLSGAMYIVKEIENDHVVITSIENLNEEHTFTSREYVLKKVCKTVDLEMIRAIIPHELVYIRINGQLYTKYVKPFLYTLGESEQWLSSNICAYFVREMIKILRLVYMCGLCVELSLCDFNVEEEDEQLVLKLNNLNFGDRMRFDALELMVKRARIATSENPNDIEESAWRRIRQMNLADEFLEYKLRLLGGINYK</sequence>
<dbReference type="InterPro" id="IPR031522">
    <property type="entry name" value="Mad3_Bub1_I_2"/>
</dbReference>
<feature type="non-terminal residue" evidence="2">
    <location>
        <position position="1"/>
    </location>
</feature>
<dbReference type="AlphaFoldDB" id="L7JX58"/>
<gene>
    <name evidence="2" type="ORF">THOM_1012</name>
</gene>
<accession>L7JX58</accession>
<dbReference type="VEuPathDB" id="MicrosporidiaDB:THOM_1012"/>
<proteinExistence type="predicted"/>
<keyword evidence="3" id="KW-1185">Reference proteome</keyword>
<dbReference type="OrthoDB" id="2192347at2759"/>
<feature type="region of interest" description="Disordered" evidence="1">
    <location>
        <begin position="324"/>
        <end position="343"/>
    </location>
</feature>
<dbReference type="InParanoid" id="L7JX58"/>
<dbReference type="Proteomes" id="UP000011185">
    <property type="component" value="Unassembled WGS sequence"/>
</dbReference>
<name>L7JX58_TRAHO</name>
<evidence type="ECO:0000313" key="3">
    <source>
        <dbReference type="Proteomes" id="UP000011185"/>
    </source>
</evidence>
<reference evidence="2 3" key="1">
    <citation type="journal article" date="2012" name="PLoS Pathog.">
        <title>The genome of the obligate intracellular parasite Trachipleistophora hominis: new insights into microsporidian genome dynamics and reductive evolution.</title>
        <authorList>
            <person name="Heinz E."/>
            <person name="Williams T.A."/>
            <person name="Nakjang S."/>
            <person name="Noel C.J."/>
            <person name="Swan D.C."/>
            <person name="Goldberg A.V."/>
            <person name="Harris S.R."/>
            <person name="Weinmaier T."/>
            <person name="Markert S."/>
            <person name="Becher D."/>
            <person name="Bernhardt J."/>
            <person name="Dagan T."/>
            <person name="Hacker C."/>
            <person name="Lucocq J.M."/>
            <person name="Schweder T."/>
            <person name="Rattei T."/>
            <person name="Hall N."/>
            <person name="Hirt R.P."/>
            <person name="Embley T.M."/>
        </authorList>
    </citation>
    <scope>NUCLEOTIDE SEQUENCE [LARGE SCALE GENOMIC DNA]</scope>
</reference>
<dbReference type="EMBL" id="JH993888">
    <property type="protein sequence ID" value="ELQ76014.1"/>
    <property type="molecule type" value="Genomic_DNA"/>
</dbReference>
<dbReference type="Pfam" id="PF17014">
    <property type="entry name" value="Mad3_BUB1_I_2"/>
    <property type="match status" value="1"/>
</dbReference>
<dbReference type="HOGENOM" id="CLU_562836_0_0_1"/>
<evidence type="ECO:0000256" key="1">
    <source>
        <dbReference type="SAM" id="MobiDB-lite"/>
    </source>
</evidence>